<dbReference type="InterPro" id="IPR011545">
    <property type="entry name" value="DEAD/DEAH_box_helicase_dom"/>
</dbReference>
<feature type="domain" description="Helicase ATP-binding" evidence="10">
    <location>
        <begin position="43"/>
        <end position="237"/>
    </location>
</feature>
<dbReference type="InterPro" id="IPR052511">
    <property type="entry name" value="ATP-dep_Helicase"/>
</dbReference>
<dbReference type="eggNOG" id="arCOG00557">
    <property type="taxonomic scope" value="Archaea"/>
</dbReference>
<name>G0EFD2_PYRF1</name>
<keyword evidence="4" id="KW-0347">Helicase</keyword>
<dbReference type="Proteomes" id="UP000001037">
    <property type="component" value="Chromosome"/>
</dbReference>
<evidence type="ECO:0000256" key="8">
    <source>
        <dbReference type="ARBA" id="ARBA00023235"/>
    </source>
</evidence>
<dbReference type="PANTHER" id="PTHR47962">
    <property type="entry name" value="ATP-DEPENDENT HELICASE LHR-RELATED-RELATED"/>
    <property type="match status" value="1"/>
</dbReference>
<dbReference type="RefSeq" id="WP_014025852.1">
    <property type="nucleotide sequence ID" value="NC_015931.1"/>
</dbReference>
<dbReference type="KEGG" id="pfm:Pyrfu_0303"/>
<dbReference type="Pfam" id="PF00271">
    <property type="entry name" value="Helicase_C"/>
    <property type="match status" value="1"/>
</dbReference>
<evidence type="ECO:0000259" key="10">
    <source>
        <dbReference type="PROSITE" id="PS51192"/>
    </source>
</evidence>
<keyword evidence="6" id="KW-0238">DNA-binding</keyword>
<evidence type="ECO:0000256" key="7">
    <source>
        <dbReference type="ARBA" id="ARBA00023204"/>
    </source>
</evidence>
<dbReference type="CDD" id="cd17922">
    <property type="entry name" value="DEXHc_LHR-like"/>
    <property type="match status" value="1"/>
</dbReference>
<evidence type="ECO:0000256" key="9">
    <source>
        <dbReference type="ARBA" id="ARBA00093467"/>
    </source>
</evidence>
<sequence length="894" mass="102425">MTRISFVTRCLEDDEVYSLLRPYVAEWFRRRYGSFTLPQRCAIPLIKRGENVLVSSPTGTGKTLAVFLGIIDELFRLGEEGRLQDQIYAVYVSPLRALNNDMRRNLLEPLHGIRQVASEMGIQLPEVRVAVRTSDTSPSEKQEMVRRPPHILITTPESLTIALVAPKFRERLATTRWIVIDEIHELASSKRGSLLSLTLERLEELVGGRLQRIGLSATIAPLEEVAKFLVGFDDNGEPRSCKIVDARFAKPIDIRVLCPVRDLINTPAEEVNEAIYRLLARLVMEHRTTLVFTNTRSATERVVYKLRKLLAAEGIADMDEIEAHHSSLSRDLRLEVEEKLKRGELKVVVSSTSLELGIDIGYIDLVVLLSSPKSVSRLLQRVGRAGHHIRQVSKGRIIVVDRDDLVECTVLAKAAMERKIDRVHIPRNPLDILAQHLVGMALERRWKIEEAYKLVRRSYSFHTLDYRDFINTLRYLAGLYPDTLEEMKVYAKIWLDEEKGEFGKKRSTRAIYAPNVGAIPDEAKIHVYTRDGRYVGDLEEAFVQILSPGDIFVLGGRTYRFIRSEGARVIVEPVEGVKPTVPVWFSEMLPLAFDSALLVGEFRRKIAEAIMNGVSREEIVDWLVREYLLERHAAENIYEYIREQVEFTGGKVPNDRMILVELFIDDESETSNVIFHSLFGRRVNDALSRAYAYYLAEWLAKPVRITVSDNGFMLTVDGTDAIDMDLVVKLSRAVKSRELRDILKRVLRNTELLKRRFRHCAERALMILRRYRGRERSVHRMQINAQALLQAVEQLGDFPVLKEAYREILEDYMDVANAEQVLRWVEEGRVKLDYFGPTRVPSPFAHHLVVKGYSDVVLMEDRRRLLAELHRRVMELLAARRGNSRSGEEGEAVA</sequence>
<evidence type="ECO:0000259" key="11">
    <source>
        <dbReference type="PROSITE" id="PS51194"/>
    </source>
</evidence>
<dbReference type="InterPro" id="IPR013701">
    <property type="entry name" value="Lhr-like_DEAD/DEAH_assoc"/>
</dbReference>
<organism evidence="12 13">
    <name type="scientific">Pyrolobus fumarii (strain DSM 11204 / 1A)</name>
    <dbReference type="NCBI Taxonomy" id="694429"/>
    <lineage>
        <taxon>Archaea</taxon>
        <taxon>Thermoproteota</taxon>
        <taxon>Thermoprotei</taxon>
        <taxon>Desulfurococcales</taxon>
        <taxon>Pyrodictiaceae</taxon>
        <taxon>Pyrolobus</taxon>
    </lineage>
</organism>
<comment type="similarity">
    <text evidence="9">Belongs to the Lhr helicase family. Lhr-Core subfamily.</text>
</comment>
<keyword evidence="13" id="KW-1185">Reference proteome</keyword>
<dbReference type="InterPro" id="IPR001650">
    <property type="entry name" value="Helicase_C-like"/>
</dbReference>
<keyword evidence="5" id="KW-0067">ATP-binding</keyword>
<dbReference type="PANTHER" id="PTHR47962:SF6">
    <property type="entry name" value="LARGE HELICASE-RELATED PROTEIN"/>
    <property type="match status" value="1"/>
</dbReference>
<dbReference type="HOGENOM" id="CLU_002025_0_0_2"/>
<evidence type="ECO:0000256" key="4">
    <source>
        <dbReference type="ARBA" id="ARBA00022806"/>
    </source>
</evidence>
<dbReference type="Pfam" id="PF08494">
    <property type="entry name" value="DEAD_assoc"/>
    <property type="match status" value="1"/>
</dbReference>
<accession>G0EFD2</accession>
<keyword evidence="7" id="KW-0234">DNA repair</keyword>
<dbReference type="Pfam" id="PF19306">
    <property type="entry name" value="WHD_Lhr"/>
    <property type="match status" value="1"/>
</dbReference>
<dbReference type="InterPro" id="IPR017170">
    <property type="entry name" value="Lhr-like"/>
</dbReference>
<dbReference type="CDD" id="cd18796">
    <property type="entry name" value="SF2_C_LHR"/>
    <property type="match status" value="1"/>
</dbReference>
<dbReference type="Pfam" id="PF00270">
    <property type="entry name" value="DEAD"/>
    <property type="match status" value="1"/>
</dbReference>
<dbReference type="PROSITE" id="PS51194">
    <property type="entry name" value="HELICASE_CTER"/>
    <property type="match status" value="1"/>
</dbReference>
<keyword evidence="8" id="KW-0413">Isomerase</keyword>
<dbReference type="Gene3D" id="3.40.50.300">
    <property type="entry name" value="P-loop containing nucleotide triphosphate hydrolases"/>
    <property type="match status" value="2"/>
</dbReference>
<dbReference type="AlphaFoldDB" id="G0EFD2"/>
<dbReference type="GO" id="GO:0140097">
    <property type="term" value="F:catalytic activity, acting on DNA"/>
    <property type="evidence" value="ECO:0007669"/>
    <property type="project" value="UniProtKB-ARBA"/>
</dbReference>
<gene>
    <name evidence="12" type="ordered locus">Pyrfu_0303</name>
</gene>
<dbReference type="GO" id="GO:0005524">
    <property type="term" value="F:ATP binding"/>
    <property type="evidence" value="ECO:0007669"/>
    <property type="project" value="UniProtKB-KW"/>
</dbReference>
<dbReference type="STRING" id="694429.Pyrfu_0303"/>
<dbReference type="NCBIfam" id="NF010338">
    <property type="entry name" value="PRK13767.1"/>
    <property type="match status" value="1"/>
</dbReference>
<dbReference type="InterPro" id="IPR045628">
    <property type="entry name" value="Lhr_WH_dom"/>
</dbReference>
<dbReference type="SUPFAM" id="SSF52540">
    <property type="entry name" value="P-loop containing nucleoside triphosphate hydrolases"/>
    <property type="match status" value="1"/>
</dbReference>
<dbReference type="EMBL" id="CP002838">
    <property type="protein sequence ID" value="AEM38175.1"/>
    <property type="molecule type" value="Genomic_DNA"/>
</dbReference>
<evidence type="ECO:0000256" key="5">
    <source>
        <dbReference type="ARBA" id="ARBA00022840"/>
    </source>
</evidence>
<dbReference type="InParanoid" id="G0EFD2"/>
<protein>
    <submittedName>
        <fullName evidence="12">DEAD/H associated domain protein</fullName>
    </submittedName>
</protein>
<proteinExistence type="inferred from homology"/>
<keyword evidence="1" id="KW-0547">Nucleotide-binding</keyword>
<dbReference type="FunCoup" id="G0EFD2">
    <property type="interactions" value="9"/>
</dbReference>
<dbReference type="PROSITE" id="PS51192">
    <property type="entry name" value="HELICASE_ATP_BIND_1"/>
    <property type="match status" value="1"/>
</dbReference>
<keyword evidence="3" id="KW-0378">Hydrolase</keyword>
<evidence type="ECO:0000256" key="2">
    <source>
        <dbReference type="ARBA" id="ARBA00022763"/>
    </source>
</evidence>
<dbReference type="GeneID" id="11139947"/>
<dbReference type="GO" id="GO:0016887">
    <property type="term" value="F:ATP hydrolysis activity"/>
    <property type="evidence" value="ECO:0007669"/>
    <property type="project" value="TreeGrafter"/>
</dbReference>
<evidence type="ECO:0000313" key="13">
    <source>
        <dbReference type="Proteomes" id="UP000001037"/>
    </source>
</evidence>
<reference evidence="12 13" key="1">
    <citation type="journal article" date="2011" name="Stand. Genomic Sci.">
        <title>Complete genome sequence of the hyperthermophilic chemolithoautotroph Pyrolobus fumarii type strain (1A).</title>
        <authorList>
            <person name="Anderson I."/>
            <person name="Goker M."/>
            <person name="Nolan M."/>
            <person name="Lucas S."/>
            <person name="Hammon N."/>
            <person name="Deshpande S."/>
            <person name="Cheng J.F."/>
            <person name="Tapia R."/>
            <person name="Han C."/>
            <person name="Goodwin L."/>
            <person name="Pitluck S."/>
            <person name="Huntemann M."/>
            <person name="Liolios K."/>
            <person name="Ivanova N."/>
            <person name="Pagani I."/>
            <person name="Mavromatis K."/>
            <person name="Ovchinikova G."/>
            <person name="Pati A."/>
            <person name="Chen A."/>
            <person name="Palaniappan K."/>
            <person name="Land M."/>
            <person name="Hauser L."/>
            <person name="Brambilla E.M."/>
            <person name="Huber H."/>
            <person name="Yasawong M."/>
            <person name="Rohde M."/>
            <person name="Spring S."/>
            <person name="Abt B."/>
            <person name="Sikorski J."/>
            <person name="Wirth R."/>
            <person name="Detter J.C."/>
            <person name="Woyke T."/>
            <person name="Bristow J."/>
            <person name="Eisen J.A."/>
            <person name="Markowitz V."/>
            <person name="Hugenholtz P."/>
            <person name="Kyrpides N.C."/>
            <person name="Klenk H.P."/>
            <person name="Lapidus A."/>
        </authorList>
    </citation>
    <scope>NUCLEOTIDE SEQUENCE [LARGE SCALE GENOMIC DNA]</scope>
    <source>
        <strain evidence="13">DSM 11204 / 1A</strain>
    </source>
</reference>
<dbReference type="SMART" id="SM00490">
    <property type="entry name" value="HELICc"/>
    <property type="match status" value="1"/>
</dbReference>
<evidence type="ECO:0000256" key="6">
    <source>
        <dbReference type="ARBA" id="ARBA00023125"/>
    </source>
</evidence>
<dbReference type="GO" id="GO:0004386">
    <property type="term" value="F:helicase activity"/>
    <property type="evidence" value="ECO:0007669"/>
    <property type="project" value="UniProtKB-KW"/>
</dbReference>
<feature type="domain" description="Helicase C-terminal" evidence="11">
    <location>
        <begin position="274"/>
        <end position="431"/>
    </location>
</feature>
<dbReference type="InterPro" id="IPR014001">
    <property type="entry name" value="Helicase_ATP-bd"/>
</dbReference>
<evidence type="ECO:0000256" key="1">
    <source>
        <dbReference type="ARBA" id="ARBA00022741"/>
    </source>
</evidence>
<dbReference type="InterPro" id="IPR027417">
    <property type="entry name" value="P-loop_NTPase"/>
</dbReference>
<dbReference type="PIRSF" id="PIRSF037307">
    <property type="entry name" value="Lhr-like_helic_prd"/>
    <property type="match status" value="1"/>
</dbReference>
<keyword evidence="2" id="KW-0227">DNA damage</keyword>
<dbReference type="GO" id="GO:0003677">
    <property type="term" value="F:DNA binding"/>
    <property type="evidence" value="ECO:0007669"/>
    <property type="project" value="UniProtKB-KW"/>
</dbReference>
<evidence type="ECO:0000313" key="12">
    <source>
        <dbReference type="EMBL" id="AEM38175.1"/>
    </source>
</evidence>
<evidence type="ECO:0000256" key="3">
    <source>
        <dbReference type="ARBA" id="ARBA00022801"/>
    </source>
</evidence>
<dbReference type="SMART" id="SM00487">
    <property type="entry name" value="DEXDc"/>
    <property type="match status" value="1"/>
</dbReference>
<dbReference type="GO" id="GO:0006281">
    <property type="term" value="P:DNA repair"/>
    <property type="evidence" value="ECO:0007669"/>
    <property type="project" value="UniProtKB-KW"/>
</dbReference>